<reference evidence="1 2" key="1">
    <citation type="submission" date="2018-02" db="EMBL/GenBank/DDBJ databases">
        <title>Genome sequence of the basidiomycete white-rot fungus Phlebia centrifuga.</title>
        <authorList>
            <person name="Granchi Z."/>
            <person name="Peng M."/>
            <person name="de Vries R.P."/>
            <person name="Hilden K."/>
            <person name="Makela M.R."/>
            <person name="Grigoriev I."/>
            <person name="Riley R."/>
        </authorList>
    </citation>
    <scope>NUCLEOTIDE SEQUENCE [LARGE SCALE GENOMIC DNA]</scope>
    <source>
        <strain evidence="1 2">FBCC195</strain>
    </source>
</reference>
<dbReference type="AlphaFoldDB" id="A0A2R6P5B7"/>
<comment type="caution">
    <text evidence="1">The sequence shown here is derived from an EMBL/GenBank/DDBJ whole genome shotgun (WGS) entry which is preliminary data.</text>
</comment>
<dbReference type="EMBL" id="MLYV02000531">
    <property type="protein sequence ID" value="PSR85587.1"/>
    <property type="molecule type" value="Genomic_DNA"/>
</dbReference>
<proteinExistence type="predicted"/>
<evidence type="ECO:0000313" key="1">
    <source>
        <dbReference type="EMBL" id="PSR85587.1"/>
    </source>
</evidence>
<evidence type="ECO:0000313" key="2">
    <source>
        <dbReference type="Proteomes" id="UP000186601"/>
    </source>
</evidence>
<name>A0A2R6P5B7_9APHY</name>
<gene>
    <name evidence="1" type="ORF">PHLCEN_2v5409</name>
</gene>
<feature type="non-terminal residue" evidence="1">
    <location>
        <position position="1"/>
    </location>
</feature>
<sequence length="68" mass="8059">SINMGSDGNRSVLTGDRTKTYERRRIVVCQKDRREADTLHEVRPRKRNLAIRLPIEDNRARLQQLEQE</sequence>
<keyword evidence="2" id="KW-1185">Reference proteome</keyword>
<protein>
    <submittedName>
        <fullName evidence="1">Uncharacterized protein</fullName>
    </submittedName>
</protein>
<dbReference type="Proteomes" id="UP000186601">
    <property type="component" value="Unassembled WGS sequence"/>
</dbReference>
<accession>A0A2R6P5B7</accession>
<organism evidence="1 2">
    <name type="scientific">Hermanssonia centrifuga</name>
    <dbReference type="NCBI Taxonomy" id="98765"/>
    <lineage>
        <taxon>Eukaryota</taxon>
        <taxon>Fungi</taxon>
        <taxon>Dikarya</taxon>
        <taxon>Basidiomycota</taxon>
        <taxon>Agaricomycotina</taxon>
        <taxon>Agaricomycetes</taxon>
        <taxon>Polyporales</taxon>
        <taxon>Meruliaceae</taxon>
        <taxon>Hermanssonia</taxon>
    </lineage>
</organism>